<organism evidence="2 3">
    <name type="scientific">Yinghuangia aomiensis</name>
    <dbReference type="NCBI Taxonomy" id="676205"/>
    <lineage>
        <taxon>Bacteria</taxon>
        <taxon>Bacillati</taxon>
        <taxon>Actinomycetota</taxon>
        <taxon>Actinomycetes</taxon>
        <taxon>Kitasatosporales</taxon>
        <taxon>Streptomycetaceae</taxon>
        <taxon>Yinghuangia</taxon>
    </lineage>
</organism>
<comment type="caution">
    <text evidence="2">The sequence shown here is derived from an EMBL/GenBank/DDBJ whole genome shotgun (WGS) entry which is preliminary data.</text>
</comment>
<evidence type="ECO:0000313" key="3">
    <source>
        <dbReference type="Proteomes" id="UP001500466"/>
    </source>
</evidence>
<proteinExistence type="predicted"/>
<dbReference type="Proteomes" id="UP001500466">
    <property type="component" value="Unassembled WGS sequence"/>
</dbReference>
<feature type="compositionally biased region" description="Basic residues" evidence="1">
    <location>
        <begin position="13"/>
        <end position="22"/>
    </location>
</feature>
<protein>
    <submittedName>
        <fullName evidence="2">Uncharacterized protein</fullName>
    </submittedName>
</protein>
<feature type="region of interest" description="Disordered" evidence="1">
    <location>
        <begin position="1"/>
        <end position="115"/>
    </location>
</feature>
<feature type="compositionally biased region" description="Low complexity" evidence="1">
    <location>
        <begin position="26"/>
        <end position="40"/>
    </location>
</feature>
<feature type="compositionally biased region" description="Basic and acidic residues" evidence="1">
    <location>
        <begin position="1"/>
        <end position="12"/>
    </location>
</feature>
<evidence type="ECO:0000256" key="1">
    <source>
        <dbReference type="SAM" id="MobiDB-lite"/>
    </source>
</evidence>
<feature type="compositionally biased region" description="Low complexity" evidence="1">
    <location>
        <begin position="48"/>
        <end position="62"/>
    </location>
</feature>
<name>A0ABP9HMV0_9ACTN</name>
<gene>
    <name evidence="2" type="ORF">GCM10023205_46240</name>
</gene>
<feature type="compositionally biased region" description="Low complexity" evidence="1">
    <location>
        <begin position="79"/>
        <end position="96"/>
    </location>
</feature>
<sequence length="115" mass="12435">MPRRVAYRETPRRARTLYRHSRQAFPPRTAPGRARGSPRGAGRRRPGRGTTAIHASDAAARRGTGGDEDDEEDHDVTHARGAAPPHRPAASAPAPGRVRRMSGTVPAGRVTKETM</sequence>
<keyword evidence="3" id="KW-1185">Reference proteome</keyword>
<evidence type="ECO:0000313" key="2">
    <source>
        <dbReference type="EMBL" id="GAA4974363.1"/>
    </source>
</evidence>
<dbReference type="EMBL" id="BAABHS010000016">
    <property type="protein sequence ID" value="GAA4974363.1"/>
    <property type="molecule type" value="Genomic_DNA"/>
</dbReference>
<accession>A0ABP9HMV0</accession>
<reference evidence="3" key="1">
    <citation type="journal article" date="2019" name="Int. J. Syst. Evol. Microbiol.">
        <title>The Global Catalogue of Microorganisms (GCM) 10K type strain sequencing project: providing services to taxonomists for standard genome sequencing and annotation.</title>
        <authorList>
            <consortium name="The Broad Institute Genomics Platform"/>
            <consortium name="The Broad Institute Genome Sequencing Center for Infectious Disease"/>
            <person name="Wu L."/>
            <person name="Ma J."/>
        </authorList>
    </citation>
    <scope>NUCLEOTIDE SEQUENCE [LARGE SCALE GENOMIC DNA]</scope>
    <source>
        <strain evidence="3">JCM 17986</strain>
    </source>
</reference>